<evidence type="ECO:0008006" key="3">
    <source>
        <dbReference type="Google" id="ProtNLM"/>
    </source>
</evidence>
<organism evidence="1 2">
    <name type="scientific">Araneus ventricosus</name>
    <name type="common">Orbweaver spider</name>
    <name type="synonym">Epeira ventricosa</name>
    <dbReference type="NCBI Taxonomy" id="182803"/>
    <lineage>
        <taxon>Eukaryota</taxon>
        <taxon>Metazoa</taxon>
        <taxon>Ecdysozoa</taxon>
        <taxon>Arthropoda</taxon>
        <taxon>Chelicerata</taxon>
        <taxon>Arachnida</taxon>
        <taxon>Araneae</taxon>
        <taxon>Araneomorphae</taxon>
        <taxon>Entelegynae</taxon>
        <taxon>Araneoidea</taxon>
        <taxon>Araneidae</taxon>
        <taxon>Araneus</taxon>
    </lineage>
</organism>
<dbReference type="AlphaFoldDB" id="A0A4Y2BZ83"/>
<gene>
    <name evidence="1" type="ORF">AVEN_170491_1</name>
</gene>
<dbReference type="OrthoDB" id="6437682at2759"/>
<name>A0A4Y2BZ83_ARAVE</name>
<comment type="caution">
    <text evidence="1">The sequence shown here is derived from an EMBL/GenBank/DDBJ whole genome shotgun (WGS) entry which is preliminary data.</text>
</comment>
<proteinExistence type="predicted"/>
<keyword evidence="2" id="KW-1185">Reference proteome</keyword>
<sequence length="129" mass="15283">MKFTKLLGTFNPPFVWTPGHAGITEKEYVDSLTHKAPSSLISQWLSHEDLLLFMKNYIQEEAKNEWKNSKYYHEFYFLNENRSQLQIFPSSRKNDVLISRFRTKVYPTSAKLFRFRLASTSFCTLCKVE</sequence>
<reference evidence="1 2" key="1">
    <citation type="journal article" date="2019" name="Sci. Rep.">
        <title>Orb-weaving spider Araneus ventricosus genome elucidates the spidroin gene catalogue.</title>
        <authorList>
            <person name="Kono N."/>
            <person name="Nakamura H."/>
            <person name="Ohtoshi R."/>
            <person name="Moran D.A.P."/>
            <person name="Shinohara A."/>
            <person name="Yoshida Y."/>
            <person name="Fujiwara M."/>
            <person name="Mori M."/>
            <person name="Tomita M."/>
            <person name="Arakawa K."/>
        </authorList>
    </citation>
    <scope>NUCLEOTIDE SEQUENCE [LARGE SCALE GENOMIC DNA]</scope>
</reference>
<evidence type="ECO:0000313" key="1">
    <source>
        <dbReference type="EMBL" id="GBL97378.1"/>
    </source>
</evidence>
<dbReference type="EMBL" id="BGPR01000129">
    <property type="protein sequence ID" value="GBL97378.1"/>
    <property type="molecule type" value="Genomic_DNA"/>
</dbReference>
<protein>
    <recommendedName>
        <fullName evidence="3">RNase H type-1 domain-containing protein</fullName>
    </recommendedName>
</protein>
<dbReference type="Proteomes" id="UP000499080">
    <property type="component" value="Unassembled WGS sequence"/>
</dbReference>
<evidence type="ECO:0000313" key="2">
    <source>
        <dbReference type="Proteomes" id="UP000499080"/>
    </source>
</evidence>
<accession>A0A4Y2BZ83</accession>